<keyword evidence="3" id="KW-1185">Reference proteome</keyword>
<feature type="compositionally biased region" description="Basic and acidic residues" evidence="1">
    <location>
        <begin position="181"/>
        <end position="200"/>
    </location>
</feature>
<dbReference type="EMBL" id="JACCJC010000012">
    <property type="protein sequence ID" value="KAF6237742.1"/>
    <property type="molecule type" value="Genomic_DNA"/>
</dbReference>
<accession>A0A8H6L6W0</accession>
<feature type="compositionally biased region" description="Basic and acidic residues" evidence="1">
    <location>
        <begin position="420"/>
        <end position="434"/>
    </location>
</feature>
<evidence type="ECO:0000313" key="3">
    <source>
        <dbReference type="Proteomes" id="UP000578531"/>
    </source>
</evidence>
<reference evidence="2 3" key="1">
    <citation type="journal article" date="2020" name="Genomics">
        <title>Complete, high-quality genomes from long-read metagenomic sequencing of two wolf lichen thalli reveals enigmatic genome architecture.</title>
        <authorList>
            <person name="McKenzie S.K."/>
            <person name="Walston R.F."/>
            <person name="Allen J.L."/>
        </authorList>
    </citation>
    <scope>NUCLEOTIDE SEQUENCE [LARGE SCALE GENOMIC DNA]</scope>
    <source>
        <strain evidence="2">WasteWater2</strain>
    </source>
</reference>
<name>A0A8H6L6W0_9LECA</name>
<evidence type="ECO:0000313" key="2">
    <source>
        <dbReference type="EMBL" id="KAF6237742.1"/>
    </source>
</evidence>
<dbReference type="Proteomes" id="UP000578531">
    <property type="component" value="Unassembled WGS sequence"/>
</dbReference>
<gene>
    <name evidence="2" type="ORF">HO173_003943</name>
</gene>
<dbReference type="OrthoDB" id="5421100at2759"/>
<comment type="caution">
    <text evidence="2">The sequence shown here is derived from an EMBL/GenBank/DDBJ whole genome shotgun (WGS) entry which is preliminary data.</text>
</comment>
<evidence type="ECO:0000256" key="1">
    <source>
        <dbReference type="SAM" id="MobiDB-lite"/>
    </source>
</evidence>
<feature type="compositionally biased region" description="Basic and acidic residues" evidence="1">
    <location>
        <begin position="383"/>
        <end position="397"/>
    </location>
</feature>
<sequence length="434" mass="49368">MFTIITNLDAHTHGHRGKSSYFREIATTPFLYLDTKVQDGYNDRNRPAHVVPLRAFNGADDADLVRWLRSLNDIDASSLSDYISLSTLPDVRQGPGEDLETYYRRVEDQLHAPGGIDRGGGELNQLTENQYSEIYLFTKEYINGLYDPSLRQRDTTKWVRTDNDPLTESDEPTVTNAEPQPHQDQERGCDTKFNGMDREHGKSASLWLANNGTPPRGRIYAVDVFPAHRPSSQGRKPLSGSLNTPSARALIYKGLMEVATPNIEAFQTALTQRFKLTVENLMVMKSRPQILLCCMNQLASENLEQYYSPNRDVLLALHGCDDDNDTPTPPEISLRSIAVTKFVPGLRNDWPRSCTSLKWRLLQQQMLHHTVSVHKMTEAEIKIMDSEKRRDRSPQRERSRRGSASLPQRGRNRTNAKTQKHGESDIEAAHTRKR</sequence>
<dbReference type="GeneID" id="59285608"/>
<dbReference type="RefSeq" id="XP_037167060.1">
    <property type="nucleotide sequence ID" value="XM_037305867.1"/>
</dbReference>
<feature type="region of interest" description="Disordered" evidence="1">
    <location>
        <begin position="156"/>
        <end position="200"/>
    </location>
</feature>
<proteinExistence type="predicted"/>
<dbReference type="AlphaFoldDB" id="A0A8H6L6W0"/>
<protein>
    <submittedName>
        <fullName evidence="2">Uncharacterized protein</fullName>
    </submittedName>
</protein>
<feature type="region of interest" description="Disordered" evidence="1">
    <location>
        <begin position="383"/>
        <end position="434"/>
    </location>
</feature>
<organism evidence="2 3">
    <name type="scientific">Letharia columbiana</name>
    <dbReference type="NCBI Taxonomy" id="112416"/>
    <lineage>
        <taxon>Eukaryota</taxon>
        <taxon>Fungi</taxon>
        <taxon>Dikarya</taxon>
        <taxon>Ascomycota</taxon>
        <taxon>Pezizomycotina</taxon>
        <taxon>Lecanoromycetes</taxon>
        <taxon>OSLEUM clade</taxon>
        <taxon>Lecanoromycetidae</taxon>
        <taxon>Lecanorales</taxon>
        <taxon>Lecanorineae</taxon>
        <taxon>Parmeliaceae</taxon>
        <taxon>Letharia</taxon>
    </lineage>
</organism>